<proteinExistence type="predicted"/>
<evidence type="ECO:0000313" key="3">
    <source>
        <dbReference type="EMBL" id="KAF1986487.1"/>
    </source>
</evidence>
<dbReference type="OrthoDB" id="2157866at2759"/>
<dbReference type="InterPro" id="IPR001849">
    <property type="entry name" value="PH_domain"/>
</dbReference>
<dbReference type="InterPro" id="IPR011993">
    <property type="entry name" value="PH-like_dom_sf"/>
</dbReference>
<feature type="non-terminal residue" evidence="3">
    <location>
        <position position="1"/>
    </location>
</feature>
<dbReference type="PANTHER" id="PTHR14336">
    <property type="entry name" value="TANDEM PH DOMAIN CONTAINING PROTEIN"/>
    <property type="match status" value="1"/>
</dbReference>
<dbReference type="EMBL" id="ML977156">
    <property type="protein sequence ID" value="KAF1986487.1"/>
    <property type="molecule type" value="Genomic_DNA"/>
</dbReference>
<gene>
    <name evidence="3" type="ORF">K402DRAFT_297608</name>
</gene>
<feature type="non-terminal residue" evidence="3">
    <location>
        <position position="384"/>
    </location>
</feature>
<reference evidence="3" key="1">
    <citation type="journal article" date="2020" name="Stud. Mycol.">
        <title>101 Dothideomycetes genomes: a test case for predicting lifestyles and emergence of pathogens.</title>
        <authorList>
            <person name="Haridas S."/>
            <person name="Albert R."/>
            <person name="Binder M."/>
            <person name="Bloem J."/>
            <person name="Labutti K."/>
            <person name="Salamov A."/>
            <person name="Andreopoulos B."/>
            <person name="Baker S."/>
            <person name="Barry K."/>
            <person name="Bills G."/>
            <person name="Bluhm B."/>
            <person name="Cannon C."/>
            <person name="Castanera R."/>
            <person name="Culley D."/>
            <person name="Daum C."/>
            <person name="Ezra D."/>
            <person name="Gonzalez J."/>
            <person name="Henrissat B."/>
            <person name="Kuo A."/>
            <person name="Liang C."/>
            <person name="Lipzen A."/>
            <person name="Lutzoni F."/>
            <person name="Magnuson J."/>
            <person name="Mondo S."/>
            <person name="Nolan M."/>
            <person name="Ohm R."/>
            <person name="Pangilinan J."/>
            <person name="Park H.-J."/>
            <person name="Ramirez L."/>
            <person name="Alfaro M."/>
            <person name="Sun H."/>
            <person name="Tritt A."/>
            <person name="Yoshinaga Y."/>
            <person name="Zwiers L.-H."/>
            <person name="Turgeon B."/>
            <person name="Goodwin S."/>
            <person name="Spatafora J."/>
            <person name="Crous P."/>
            <person name="Grigoriev I."/>
        </authorList>
    </citation>
    <scope>NUCLEOTIDE SEQUENCE</scope>
    <source>
        <strain evidence="3">CBS 113979</strain>
    </source>
</reference>
<dbReference type="AlphaFoldDB" id="A0A6G1H0B6"/>
<feature type="compositionally biased region" description="Polar residues" evidence="1">
    <location>
        <begin position="27"/>
        <end position="36"/>
    </location>
</feature>
<dbReference type="CDD" id="cd13299">
    <property type="entry name" value="PH2_PH_fungal"/>
    <property type="match status" value="1"/>
</dbReference>
<feature type="compositionally biased region" description="Polar residues" evidence="1">
    <location>
        <begin position="215"/>
        <end position="227"/>
    </location>
</feature>
<protein>
    <submittedName>
        <fullName evidence="3">PH-domain-containing protein</fullName>
    </submittedName>
</protein>
<dbReference type="InterPro" id="IPR051707">
    <property type="entry name" value="PI-Interact_SigTrans_Reg"/>
</dbReference>
<dbReference type="CDD" id="cd13298">
    <property type="entry name" value="PH1_PH_fungal"/>
    <property type="match status" value="1"/>
</dbReference>
<accession>A0A6G1H0B6</accession>
<evidence type="ECO:0000313" key="4">
    <source>
        <dbReference type="Proteomes" id="UP000800041"/>
    </source>
</evidence>
<feature type="domain" description="PH" evidence="2">
    <location>
        <begin position="55"/>
        <end position="152"/>
    </location>
</feature>
<feature type="region of interest" description="Disordered" evidence="1">
    <location>
        <begin position="1"/>
        <end position="36"/>
    </location>
</feature>
<evidence type="ECO:0000256" key="1">
    <source>
        <dbReference type="SAM" id="MobiDB-lite"/>
    </source>
</evidence>
<evidence type="ECO:0000259" key="2">
    <source>
        <dbReference type="PROSITE" id="PS50003"/>
    </source>
</evidence>
<feature type="domain" description="PH" evidence="2">
    <location>
        <begin position="279"/>
        <end position="378"/>
    </location>
</feature>
<dbReference type="SUPFAM" id="SSF50729">
    <property type="entry name" value="PH domain-like"/>
    <property type="match status" value="2"/>
</dbReference>
<dbReference type="Gene3D" id="2.30.29.30">
    <property type="entry name" value="Pleckstrin-homology domain (PH domain)/Phosphotyrosine-binding domain (PTB)"/>
    <property type="match status" value="2"/>
</dbReference>
<sequence length="384" mass="43471">VQEEKIASHKARGTSTRLTPPTRMKMPSSSSVERSQQDLGVFSPVNENGSFLFDRVIKSGCVQKRTRKTKLWKPIYLVLRPNFLSIYKDKDCTKLRHRINLNDLTAVARQSDPKKKAKHVFGLFSPSRNYHLDAASDKEAHEWVTLIRTEARIDEDDEEMGFMSPTVTRTSPHIGDFSRLDLNQADPNIASDSSVDQEPTRRNAAIQARKHAASMQRQPSSSVANFSGADNASFSDLSDPGYLSAASLPGQDREGITCRDPRHAAKEGQTGGMYQAADRVIYQGWLYMLKTHGGVRQWRSIWMVLRPKTLALYKNEEEYAATLVLPFHTILNAVELDPLSKSKRYCLQLITEERNYRFCAMSDDALTKWLGSFKSLLAKRREAE</sequence>
<keyword evidence="4" id="KW-1185">Reference proteome</keyword>
<feature type="region of interest" description="Disordered" evidence="1">
    <location>
        <begin position="185"/>
        <end position="227"/>
    </location>
</feature>
<name>A0A6G1H0B6_9PEZI</name>
<dbReference type="SMART" id="SM00233">
    <property type="entry name" value="PH"/>
    <property type="match status" value="2"/>
</dbReference>
<dbReference type="Pfam" id="PF00169">
    <property type="entry name" value="PH"/>
    <property type="match status" value="2"/>
</dbReference>
<dbReference type="Proteomes" id="UP000800041">
    <property type="component" value="Unassembled WGS sequence"/>
</dbReference>
<dbReference type="PROSITE" id="PS50003">
    <property type="entry name" value="PH_DOMAIN"/>
    <property type="match status" value="2"/>
</dbReference>
<organism evidence="3 4">
    <name type="scientific">Aulographum hederae CBS 113979</name>
    <dbReference type="NCBI Taxonomy" id="1176131"/>
    <lineage>
        <taxon>Eukaryota</taxon>
        <taxon>Fungi</taxon>
        <taxon>Dikarya</taxon>
        <taxon>Ascomycota</taxon>
        <taxon>Pezizomycotina</taxon>
        <taxon>Dothideomycetes</taxon>
        <taxon>Pleosporomycetidae</taxon>
        <taxon>Aulographales</taxon>
        <taxon>Aulographaceae</taxon>
    </lineage>
</organism>